<dbReference type="AlphaFoldDB" id="A0A1I6MKA0"/>
<dbReference type="SUPFAM" id="SSF51905">
    <property type="entry name" value="FAD/NAD(P)-binding domain"/>
    <property type="match status" value="3"/>
</dbReference>
<protein>
    <submittedName>
        <fullName evidence="6">Predicted flavoprotein CzcO associated with the cation diffusion facilitator CzcD</fullName>
    </submittedName>
</protein>
<dbReference type="GO" id="GO:0050661">
    <property type="term" value="F:NADP binding"/>
    <property type="evidence" value="ECO:0007669"/>
    <property type="project" value="InterPro"/>
</dbReference>
<dbReference type="GO" id="GO:0050660">
    <property type="term" value="F:flavin adenine dinucleotide binding"/>
    <property type="evidence" value="ECO:0007669"/>
    <property type="project" value="InterPro"/>
</dbReference>
<keyword evidence="2" id="KW-0285">Flavoprotein</keyword>
<dbReference type="PRINTS" id="PR00370">
    <property type="entry name" value="FMOXYGENASE"/>
</dbReference>
<evidence type="ECO:0000313" key="6">
    <source>
        <dbReference type="EMBL" id="SFS16037.1"/>
    </source>
</evidence>
<dbReference type="InterPro" id="IPR020946">
    <property type="entry name" value="Flavin_mOase-like"/>
</dbReference>
<keyword evidence="3" id="KW-0274">FAD</keyword>
<dbReference type="PANTHER" id="PTHR23023">
    <property type="entry name" value="DIMETHYLANILINE MONOOXYGENASE"/>
    <property type="match status" value="1"/>
</dbReference>
<gene>
    <name evidence="6" type="ORF">SAMN05421771_2832</name>
</gene>
<evidence type="ECO:0000256" key="1">
    <source>
        <dbReference type="ARBA" id="ARBA00009183"/>
    </source>
</evidence>
<dbReference type="STRING" id="474950.SAMN05421771_2832"/>
<evidence type="ECO:0000256" key="4">
    <source>
        <dbReference type="ARBA" id="ARBA00022857"/>
    </source>
</evidence>
<sequence>MQRVAVIGAGPGGIVAARYLKSEGLEPVVFEQGARLGGQWSGEPGHSGVWPSMRTNTSRIMTSFSDLPHNGSTPTYPTNTAMGEYLEHYARQFDLLPSIRLRTPVREVSQDSDGKWVVRTDAGEETFEQVIVATGRYNKPAYPKVAGLDSFSGSGGISHAFSYKRPEAFRGSRVLVAGCSISALEIASDLAMLGASRVVVTNRKQRYVLPKLISGVPTDHVAFTRFAALAEESFPMAAVGEGLKGFILASAGNPEQFGAPRPPENIFEANISQSQFFLPLVAEGRIATKPWIESVDRQTVHFTDGTSEDFDAIVFGTGYDLNLPFLSADILRALNADEHHLDLYQFTFPARLPGLAFLGMLSVVGPYFPVLELQARWIAYTFSGAQPAPSAQELQAGVEAYRARRGGPQELPCHAAALLFARAAGVEPNLEQWPELGRGLMFGPLTPTSFRMNGRDSLPDAPARFAEEIKAFGCMSSDQLTPMQAGQLQALAGARDVESFARFVASVPVSR</sequence>
<dbReference type="Gene3D" id="3.50.50.60">
    <property type="entry name" value="FAD/NAD(P)-binding domain"/>
    <property type="match status" value="4"/>
</dbReference>
<reference evidence="6 7" key="1">
    <citation type="submission" date="2016-10" db="EMBL/GenBank/DDBJ databases">
        <authorList>
            <person name="de Groot N.N."/>
        </authorList>
    </citation>
    <scope>NUCLEOTIDE SEQUENCE [LARGE SCALE GENOMIC DNA]</scope>
    <source>
        <strain evidence="6 7">DSM 21001</strain>
    </source>
</reference>
<comment type="similarity">
    <text evidence="1">Belongs to the FMO family.</text>
</comment>
<evidence type="ECO:0000256" key="2">
    <source>
        <dbReference type="ARBA" id="ARBA00022630"/>
    </source>
</evidence>
<keyword evidence="7" id="KW-1185">Reference proteome</keyword>
<dbReference type="EMBL" id="FOZL01000001">
    <property type="protein sequence ID" value="SFS16037.1"/>
    <property type="molecule type" value="Genomic_DNA"/>
</dbReference>
<keyword evidence="4" id="KW-0521">NADP</keyword>
<dbReference type="InterPro" id="IPR050346">
    <property type="entry name" value="FMO-like"/>
</dbReference>
<dbReference type="GO" id="GO:0004499">
    <property type="term" value="F:N,N-dimethylaniline monooxygenase activity"/>
    <property type="evidence" value="ECO:0007669"/>
    <property type="project" value="InterPro"/>
</dbReference>
<dbReference type="RefSeq" id="WP_089839764.1">
    <property type="nucleotide sequence ID" value="NZ_FOZL01000001.1"/>
</dbReference>
<keyword evidence="5" id="KW-0560">Oxidoreductase</keyword>
<dbReference type="PIRSF" id="PIRSF000332">
    <property type="entry name" value="FMO"/>
    <property type="match status" value="1"/>
</dbReference>
<dbReference type="Pfam" id="PF00743">
    <property type="entry name" value="FMO-like"/>
    <property type="match status" value="1"/>
</dbReference>
<dbReference type="InterPro" id="IPR036188">
    <property type="entry name" value="FAD/NAD-bd_sf"/>
</dbReference>
<proteinExistence type="inferred from homology"/>
<evidence type="ECO:0000313" key="7">
    <source>
        <dbReference type="Proteomes" id="UP000199024"/>
    </source>
</evidence>
<dbReference type="InterPro" id="IPR000960">
    <property type="entry name" value="Flavin_mOase"/>
</dbReference>
<dbReference type="Proteomes" id="UP000199024">
    <property type="component" value="Unassembled WGS sequence"/>
</dbReference>
<dbReference type="OrthoDB" id="9778740at2"/>
<organism evidence="6 7">
    <name type="scientific">Granulicella pectinivorans</name>
    <dbReference type="NCBI Taxonomy" id="474950"/>
    <lineage>
        <taxon>Bacteria</taxon>
        <taxon>Pseudomonadati</taxon>
        <taxon>Acidobacteriota</taxon>
        <taxon>Terriglobia</taxon>
        <taxon>Terriglobales</taxon>
        <taxon>Acidobacteriaceae</taxon>
        <taxon>Granulicella</taxon>
    </lineage>
</organism>
<evidence type="ECO:0000256" key="5">
    <source>
        <dbReference type="ARBA" id="ARBA00023002"/>
    </source>
</evidence>
<evidence type="ECO:0000256" key="3">
    <source>
        <dbReference type="ARBA" id="ARBA00022827"/>
    </source>
</evidence>
<accession>A0A1I6MKA0</accession>
<name>A0A1I6MKA0_9BACT</name>